<accession>A0A318KR91</accession>
<reference evidence="3 4" key="1">
    <citation type="submission" date="2018-05" db="EMBL/GenBank/DDBJ databases">
        <title>Genomic Encyclopedia of Type Strains, Phase IV (KMG-IV): sequencing the most valuable type-strain genomes for metagenomic binning, comparative biology and taxonomic classification.</title>
        <authorList>
            <person name="Goeker M."/>
        </authorList>
    </citation>
    <scope>NUCLEOTIDE SEQUENCE [LARGE SCALE GENOMIC DNA]</scope>
    <source>
        <strain evidence="3 4">DSM 29661</strain>
    </source>
</reference>
<feature type="region of interest" description="Disordered" evidence="1">
    <location>
        <begin position="63"/>
        <end position="107"/>
    </location>
</feature>
<feature type="domain" description="Zinc finger Ogr/Delta-type" evidence="2">
    <location>
        <begin position="7"/>
        <end position="53"/>
    </location>
</feature>
<dbReference type="OrthoDB" id="6895359at2"/>
<dbReference type="AlphaFoldDB" id="A0A318KR91"/>
<protein>
    <submittedName>
        <fullName evidence="3">Ogr/Delta-like zinc finger protein</fullName>
    </submittedName>
</protein>
<dbReference type="Proteomes" id="UP000247555">
    <property type="component" value="Unassembled WGS sequence"/>
</dbReference>
<keyword evidence="4" id="KW-1185">Reference proteome</keyword>
<evidence type="ECO:0000313" key="4">
    <source>
        <dbReference type="Proteomes" id="UP000247555"/>
    </source>
</evidence>
<dbReference type="RefSeq" id="WP_110390590.1">
    <property type="nucleotide sequence ID" value="NZ_QJKI01000008.1"/>
</dbReference>
<gene>
    <name evidence="3" type="ORF">DFR34_10822</name>
</gene>
<evidence type="ECO:0000259" key="2">
    <source>
        <dbReference type="Pfam" id="PF04606"/>
    </source>
</evidence>
<sequence length="107" mass="11686">MSAHGTHCPHCSRPAMARTSRQITPTLRETTWVCRNEFCGHVFVTMTEAVRTLSPAAIPNPEVSLPFTPRRAPAPGGQLDLLDDPPSETSQTVYRRTADGGWKTSPA</sequence>
<proteinExistence type="predicted"/>
<evidence type="ECO:0000256" key="1">
    <source>
        <dbReference type="SAM" id="MobiDB-lite"/>
    </source>
</evidence>
<dbReference type="EMBL" id="QJKI01000008">
    <property type="protein sequence ID" value="PXX79132.1"/>
    <property type="molecule type" value="Genomic_DNA"/>
</dbReference>
<comment type="caution">
    <text evidence="3">The sequence shown here is derived from an EMBL/GenBank/DDBJ whole genome shotgun (WGS) entry which is preliminary data.</text>
</comment>
<organism evidence="3 4">
    <name type="scientific">Rivihabitans pingtungensis</name>
    <dbReference type="NCBI Taxonomy" id="1054498"/>
    <lineage>
        <taxon>Bacteria</taxon>
        <taxon>Pseudomonadati</taxon>
        <taxon>Pseudomonadota</taxon>
        <taxon>Betaproteobacteria</taxon>
        <taxon>Neisseriales</taxon>
        <taxon>Aquaspirillaceae</taxon>
        <taxon>Rivihabitans</taxon>
    </lineage>
</organism>
<dbReference type="InterPro" id="IPR007684">
    <property type="entry name" value="Znf_Ogr/Delta"/>
</dbReference>
<evidence type="ECO:0000313" key="3">
    <source>
        <dbReference type="EMBL" id="PXX79132.1"/>
    </source>
</evidence>
<name>A0A318KR91_9NEIS</name>
<dbReference type="Pfam" id="PF04606">
    <property type="entry name" value="Ogr_Delta"/>
    <property type="match status" value="1"/>
</dbReference>